<dbReference type="Proteomes" id="UP001321249">
    <property type="component" value="Unassembled WGS sequence"/>
</dbReference>
<accession>A0ABD4XP99</accession>
<protein>
    <submittedName>
        <fullName evidence="1">Uncharacterized protein</fullName>
    </submittedName>
</protein>
<reference evidence="1 2" key="1">
    <citation type="submission" date="2019-11" db="EMBL/GenBank/DDBJ databases">
        <authorList>
            <person name="Cho J.-C."/>
        </authorList>
    </citation>
    <scope>NUCLEOTIDE SEQUENCE [LARGE SCALE GENOMIC DNA]</scope>
    <source>
        <strain evidence="1 2">JH702</strain>
    </source>
</reference>
<name>A0ABD4XP99_9CHLR</name>
<dbReference type="EMBL" id="WMBE01000001">
    <property type="protein sequence ID" value="MDG0866442.1"/>
    <property type="molecule type" value="Genomic_DNA"/>
</dbReference>
<dbReference type="RefSeq" id="WP_342822127.1">
    <property type="nucleotide sequence ID" value="NZ_WMBD01000001.1"/>
</dbReference>
<evidence type="ECO:0000313" key="2">
    <source>
        <dbReference type="Proteomes" id="UP001321249"/>
    </source>
</evidence>
<comment type="caution">
    <text evidence="1">The sequence shown here is derived from an EMBL/GenBank/DDBJ whole genome shotgun (WGS) entry which is preliminary data.</text>
</comment>
<organism evidence="1 2">
    <name type="scientific">Candidatus Lucifugimonas marina</name>
    <dbReference type="NCBI Taxonomy" id="3038979"/>
    <lineage>
        <taxon>Bacteria</taxon>
        <taxon>Bacillati</taxon>
        <taxon>Chloroflexota</taxon>
        <taxon>Dehalococcoidia</taxon>
        <taxon>SAR202 cluster</taxon>
        <taxon>Candidatus Lucifugimonadales</taxon>
        <taxon>Candidatus Lucifugimonadaceae</taxon>
        <taxon>Candidatus Lucifugimonas</taxon>
    </lineage>
</organism>
<sequence length="93" mass="8753">MAVAVSATIATGVGLTIGLTTGMAVAVSATIATGVGLTIGLTTGMAVAVSDGIITSVGKVTTETSVGVAVCSVPVLGESTVGFSWAAEIVPAS</sequence>
<evidence type="ECO:0000313" key="1">
    <source>
        <dbReference type="EMBL" id="MDG0866442.1"/>
    </source>
</evidence>
<proteinExistence type="predicted"/>
<dbReference type="AlphaFoldDB" id="A0ABD4XP99"/>
<gene>
    <name evidence="1" type="ORF">GKO46_05065</name>
</gene>